<proteinExistence type="predicted"/>
<dbReference type="EMBL" id="CAUYUJ010020175">
    <property type="protein sequence ID" value="CAK0896355.1"/>
    <property type="molecule type" value="Genomic_DNA"/>
</dbReference>
<accession>A0ABN9XAE6</accession>
<name>A0ABN9XAE6_9DINO</name>
<feature type="non-terminal residue" evidence="1">
    <location>
        <position position="159"/>
    </location>
</feature>
<organism evidence="1 2">
    <name type="scientific">Prorocentrum cordatum</name>
    <dbReference type="NCBI Taxonomy" id="2364126"/>
    <lineage>
        <taxon>Eukaryota</taxon>
        <taxon>Sar</taxon>
        <taxon>Alveolata</taxon>
        <taxon>Dinophyceae</taxon>
        <taxon>Prorocentrales</taxon>
        <taxon>Prorocentraceae</taxon>
        <taxon>Prorocentrum</taxon>
    </lineage>
</organism>
<dbReference type="Proteomes" id="UP001189429">
    <property type="component" value="Unassembled WGS sequence"/>
</dbReference>
<protein>
    <submittedName>
        <fullName evidence="1">Uncharacterized protein</fullName>
    </submittedName>
</protein>
<keyword evidence="2" id="KW-1185">Reference proteome</keyword>
<reference evidence="1" key="1">
    <citation type="submission" date="2023-10" db="EMBL/GenBank/DDBJ databases">
        <authorList>
            <person name="Chen Y."/>
            <person name="Shah S."/>
            <person name="Dougan E. K."/>
            <person name="Thang M."/>
            <person name="Chan C."/>
        </authorList>
    </citation>
    <scope>NUCLEOTIDE SEQUENCE [LARGE SCALE GENOMIC DNA]</scope>
</reference>
<evidence type="ECO:0000313" key="2">
    <source>
        <dbReference type="Proteomes" id="UP001189429"/>
    </source>
</evidence>
<gene>
    <name evidence="1" type="ORF">PCOR1329_LOCUS74846</name>
</gene>
<sequence length="159" mass="18000">AESWGAISKATEAKLQRALVSGCRVATKSPHSAMALERKTNDWAFCEVPWCGFKDVLRFRRLKYIARLMVHGPPVLQRLLDLTIDMTSSWAQFMQQDLEWLRNFADAGRGEDTLSYDEFQEIGNAWVTKRVQHMLDKSVQQAGGAAQGGIAYLCYERGK</sequence>
<comment type="caution">
    <text evidence="1">The sequence shown here is derived from an EMBL/GenBank/DDBJ whole genome shotgun (WGS) entry which is preliminary data.</text>
</comment>
<evidence type="ECO:0000313" key="1">
    <source>
        <dbReference type="EMBL" id="CAK0896355.1"/>
    </source>
</evidence>
<feature type="non-terminal residue" evidence="1">
    <location>
        <position position="1"/>
    </location>
</feature>